<protein>
    <submittedName>
        <fullName evidence="4">Insulinase family protein</fullName>
    </submittedName>
</protein>
<gene>
    <name evidence="4" type="ORF">FVF75_14940</name>
</gene>
<comment type="caution">
    <text evidence="4">The sequence shown here is derived from an EMBL/GenBank/DDBJ whole genome shotgun (WGS) entry which is preliminary data.</text>
</comment>
<dbReference type="Pfam" id="PF00675">
    <property type="entry name" value="Peptidase_M16"/>
    <property type="match status" value="1"/>
</dbReference>
<feature type="domain" description="Peptidase M16 N-terminal" evidence="2">
    <location>
        <begin position="37"/>
        <end position="176"/>
    </location>
</feature>
<proteinExistence type="predicted"/>
<dbReference type="Gene3D" id="3.30.830.10">
    <property type="entry name" value="Metalloenzyme, LuxS/M16 peptidase-like"/>
    <property type="match status" value="2"/>
</dbReference>
<dbReference type="EMBL" id="VSIY01000015">
    <property type="protein sequence ID" value="TYB77561.1"/>
    <property type="molecule type" value="Genomic_DNA"/>
</dbReference>
<evidence type="ECO:0000259" key="2">
    <source>
        <dbReference type="Pfam" id="PF00675"/>
    </source>
</evidence>
<dbReference type="InterPro" id="IPR011765">
    <property type="entry name" value="Pept_M16_N"/>
</dbReference>
<evidence type="ECO:0000313" key="4">
    <source>
        <dbReference type="EMBL" id="TYB77561.1"/>
    </source>
</evidence>
<name>A0A5D0R9J4_9RHOB</name>
<reference evidence="4 5" key="1">
    <citation type="submission" date="2019-08" db="EMBL/GenBank/DDBJ databases">
        <title>Identification of a novel species of the genus Boseongicola.</title>
        <authorList>
            <person name="Zhang X.-Q."/>
        </authorList>
    </citation>
    <scope>NUCLEOTIDE SEQUENCE [LARGE SCALE GENOMIC DNA]</scope>
    <source>
        <strain evidence="4 5">HY14</strain>
    </source>
</reference>
<dbReference type="InterPro" id="IPR007863">
    <property type="entry name" value="Peptidase_M16_C"/>
</dbReference>
<dbReference type="Proteomes" id="UP000322080">
    <property type="component" value="Unassembled WGS sequence"/>
</dbReference>
<feature type="domain" description="Peptidase M16 C-terminal" evidence="3">
    <location>
        <begin position="186"/>
        <end position="360"/>
    </location>
</feature>
<dbReference type="GO" id="GO:0046872">
    <property type="term" value="F:metal ion binding"/>
    <property type="evidence" value="ECO:0007669"/>
    <property type="project" value="InterPro"/>
</dbReference>
<dbReference type="Pfam" id="PF05193">
    <property type="entry name" value="Peptidase_M16_C"/>
    <property type="match status" value="1"/>
</dbReference>
<evidence type="ECO:0000256" key="1">
    <source>
        <dbReference type="SAM" id="SignalP"/>
    </source>
</evidence>
<dbReference type="PANTHER" id="PTHR11851">
    <property type="entry name" value="METALLOPROTEASE"/>
    <property type="match status" value="1"/>
</dbReference>
<organism evidence="4 5">
    <name type="scientific">Maritimibacter fusiformis</name>
    <dbReference type="NCBI Taxonomy" id="2603819"/>
    <lineage>
        <taxon>Bacteria</taxon>
        <taxon>Pseudomonadati</taxon>
        <taxon>Pseudomonadota</taxon>
        <taxon>Alphaproteobacteria</taxon>
        <taxon>Rhodobacterales</taxon>
        <taxon>Roseobacteraceae</taxon>
        <taxon>Maritimibacter</taxon>
    </lineage>
</organism>
<dbReference type="AlphaFoldDB" id="A0A5D0R9J4"/>
<feature type="signal peptide" evidence="1">
    <location>
        <begin position="1"/>
        <end position="18"/>
    </location>
</feature>
<keyword evidence="5" id="KW-1185">Reference proteome</keyword>
<evidence type="ECO:0000313" key="5">
    <source>
        <dbReference type="Proteomes" id="UP000322080"/>
    </source>
</evidence>
<dbReference type="InterPro" id="IPR011249">
    <property type="entry name" value="Metalloenz_LuxS/M16"/>
</dbReference>
<sequence length="435" mass="46957">MKHLLLVLFCLIALPARAEVEIQEITSPGGIDAWLVEEHSIPFVALELRFRGGASLDAPGKRGAINLMTGLLEEGAGEMDARAFAEAREALAASYRFNVGDDSLSVSARFLTENRDAAVDLLRLALVEPRFDADAVERVRAQVMSSLKSRETDPDAIASDTFNRLAYGDHPYGSYYAGTLDSVAALTRDDVVAAKARVLARDRVYVAAVGDIDAEALGALIDEVLGGLPDTGAPMPQDTSFAATPGVTVVEFGSPQSVAMFGHDGIGIDDPDFFAAFILNTIFGGSGFNSRLMDEVREKRGLTYGIRTYLIDGDHAKAMLGMVSTVNPRMAETIAVVRDEWARIARDGITAEELAKAKTYLTGAYPLRFDGNAPIARILVGMQMDGYPTSYVATRNDRIEAVTLDEANRVAARIYRPDELRFVVVGQPEGVEATE</sequence>
<evidence type="ECO:0000259" key="3">
    <source>
        <dbReference type="Pfam" id="PF05193"/>
    </source>
</evidence>
<dbReference type="PANTHER" id="PTHR11851:SF224">
    <property type="entry name" value="PROCESSING PROTEASE"/>
    <property type="match status" value="1"/>
</dbReference>
<accession>A0A5D0R9J4</accession>
<dbReference type="RefSeq" id="WP_148379444.1">
    <property type="nucleotide sequence ID" value="NZ_VSIY01000015.1"/>
</dbReference>
<keyword evidence="1" id="KW-0732">Signal</keyword>
<feature type="chain" id="PRO_5023041502" evidence="1">
    <location>
        <begin position="19"/>
        <end position="435"/>
    </location>
</feature>
<dbReference type="InterPro" id="IPR050361">
    <property type="entry name" value="MPP/UQCRC_Complex"/>
</dbReference>
<dbReference type="SUPFAM" id="SSF63411">
    <property type="entry name" value="LuxS/MPP-like metallohydrolase"/>
    <property type="match status" value="2"/>
</dbReference>